<dbReference type="AlphaFoldDB" id="A0AAW2RDS5"/>
<organism evidence="2">
    <name type="scientific">Sesamum radiatum</name>
    <name type="common">Black benniseed</name>
    <dbReference type="NCBI Taxonomy" id="300843"/>
    <lineage>
        <taxon>Eukaryota</taxon>
        <taxon>Viridiplantae</taxon>
        <taxon>Streptophyta</taxon>
        <taxon>Embryophyta</taxon>
        <taxon>Tracheophyta</taxon>
        <taxon>Spermatophyta</taxon>
        <taxon>Magnoliopsida</taxon>
        <taxon>eudicotyledons</taxon>
        <taxon>Gunneridae</taxon>
        <taxon>Pentapetalae</taxon>
        <taxon>asterids</taxon>
        <taxon>lamiids</taxon>
        <taxon>Lamiales</taxon>
        <taxon>Pedaliaceae</taxon>
        <taxon>Sesamum</taxon>
    </lineage>
</organism>
<evidence type="ECO:0000313" key="2">
    <source>
        <dbReference type="EMBL" id="KAL0378134.1"/>
    </source>
</evidence>
<reference evidence="2" key="1">
    <citation type="submission" date="2020-06" db="EMBL/GenBank/DDBJ databases">
        <authorList>
            <person name="Li T."/>
            <person name="Hu X."/>
            <person name="Zhang T."/>
            <person name="Song X."/>
            <person name="Zhang H."/>
            <person name="Dai N."/>
            <person name="Sheng W."/>
            <person name="Hou X."/>
            <person name="Wei L."/>
        </authorList>
    </citation>
    <scope>NUCLEOTIDE SEQUENCE</scope>
    <source>
        <strain evidence="2">G02</strain>
        <tissue evidence="2">Leaf</tissue>
    </source>
</reference>
<dbReference type="EMBL" id="JACGWJ010000013">
    <property type="protein sequence ID" value="KAL0378134.1"/>
    <property type="molecule type" value="Genomic_DNA"/>
</dbReference>
<reference evidence="2" key="2">
    <citation type="journal article" date="2024" name="Plant">
        <title>Genomic evolution and insights into agronomic trait innovations of Sesamum species.</title>
        <authorList>
            <person name="Miao H."/>
            <person name="Wang L."/>
            <person name="Qu L."/>
            <person name="Liu H."/>
            <person name="Sun Y."/>
            <person name="Le M."/>
            <person name="Wang Q."/>
            <person name="Wei S."/>
            <person name="Zheng Y."/>
            <person name="Lin W."/>
            <person name="Duan Y."/>
            <person name="Cao H."/>
            <person name="Xiong S."/>
            <person name="Wang X."/>
            <person name="Wei L."/>
            <person name="Li C."/>
            <person name="Ma Q."/>
            <person name="Ju M."/>
            <person name="Zhao R."/>
            <person name="Li G."/>
            <person name="Mu C."/>
            <person name="Tian Q."/>
            <person name="Mei H."/>
            <person name="Zhang T."/>
            <person name="Gao T."/>
            <person name="Zhang H."/>
        </authorList>
    </citation>
    <scope>NUCLEOTIDE SEQUENCE</scope>
    <source>
        <strain evidence="2">G02</strain>
    </source>
</reference>
<evidence type="ECO:0000256" key="1">
    <source>
        <dbReference type="SAM" id="MobiDB-lite"/>
    </source>
</evidence>
<name>A0AAW2RDS5_SESRA</name>
<proteinExistence type="predicted"/>
<protein>
    <submittedName>
        <fullName evidence="2">Uncharacterized protein</fullName>
    </submittedName>
</protein>
<comment type="caution">
    <text evidence="2">The sequence shown here is derived from an EMBL/GenBank/DDBJ whole genome shotgun (WGS) entry which is preliminary data.</text>
</comment>
<accession>A0AAW2RDS5</accession>
<sequence length="154" mass="16968">MSQSLSLEDTTEEHPDTEQPPPQQKSYHLHSIDSTILLRQIPSEGISFQLWPPATSLTLLDRHRTSHPTLSPPCSTDAPPRTVASAFLSWAQALVRLGSPQLLCSAQASQSQTSPTCCPTCSSMLPPTQKSWSCTAGQSTRRRFNGGRLWTWKP</sequence>
<feature type="region of interest" description="Disordered" evidence="1">
    <location>
        <begin position="1"/>
        <end position="27"/>
    </location>
</feature>
<gene>
    <name evidence="2" type="ORF">Sradi_3118900</name>
</gene>